<evidence type="ECO:0000259" key="5">
    <source>
        <dbReference type="Pfam" id="PF00551"/>
    </source>
</evidence>
<dbReference type="GO" id="GO:0004644">
    <property type="term" value="F:phosphoribosylglycinamide formyltransferase activity"/>
    <property type="evidence" value="ECO:0007669"/>
    <property type="project" value="UniProtKB-EC"/>
</dbReference>
<dbReference type="InterPro" id="IPR002376">
    <property type="entry name" value="Formyl_transf_N"/>
</dbReference>
<feature type="binding site" evidence="4">
    <location>
        <position position="112"/>
    </location>
    <ligand>
        <name>(6R)-10-formyltetrahydrofolate</name>
        <dbReference type="ChEBI" id="CHEBI:195366"/>
    </ligand>
</feature>
<dbReference type="Pfam" id="PF00551">
    <property type="entry name" value="Formyl_trans_N"/>
    <property type="match status" value="1"/>
</dbReference>
<gene>
    <name evidence="4 6" type="primary">purN</name>
    <name evidence="6" type="ORF">V6256_07610</name>
</gene>
<keyword evidence="7" id="KW-1185">Reference proteome</keyword>
<dbReference type="NCBIfam" id="TIGR00639">
    <property type="entry name" value="PurN"/>
    <property type="match status" value="1"/>
</dbReference>
<evidence type="ECO:0000256" key="3">
    <source>
        <dbReference type="ARBA" id="ARBA00022755"/>
    </source>
</evidence>
<dbReference type="InterPro" id="IPR004607">
    <property type="entry name" value="GART"/>
</dbReference>
<reference evidence="6 7" key="1">
    <citation type="submission" date="2024-02" db="EMBL/GenBank/DDBJ databases">
        <title>Bacteria isolated from the canopy kelp, Nereocystis luetkeana.</title>
        <authorList>
            <person name="Pfister C.A."/>
            <person name="Younker I.T."/>
            <person name="Light S.H."/>
        </authorList>
    </citation>
    <scope>NUCLEOTIDE SEQUENCE [LARGE SCALE GENOMIC DNA]</scope>
    <source>
        <strain evidence="6 7">TI.1.05</strain>
    </source>
</reference>
<dbReference type="EMBL" id="JBAKAZ010000023">
    <property type="protein sequence ID" value="MEL0629471.1"/>
    <property type="molecule type" value="Genomic_DNA"/>
</dbReference>
<keyword evidence="2 4" id="KW-0808">Transferase</keyword>
<dbReference type="RefSeq" id="WP_341597480.1">
    <property type="nucleotide sequence ID" value="NZ_JBAKAZ010000023.1"/>
</dbReference>
<comment type="similarity">
    <text evidence="4">Belongs to the GART family.</text>
</comment>
<organism evidence="6 7">
    <name type="scientific">Psychromonas aquatilis</name>
    <dbReference type="NCBI Taxonomy" id="2005072"/>
    <lineage>
        <taxon>Bacteria</taxon>
        <taxon>Pseudomonadati</taxon>
        <taxon>Pseudomonadota</taxon>
        <taxon>Gammaproteobacteria</taxon>
        <taxon>Alteromonadales</taxon>
        <taxon>Psychromonadaceae</taxon>
        <taxon>Psychromonas</taxon>
    </lineage>
</organism>
<feature type="binding site" evidence="4">
    <location>
        <position position="70"/>
    </location>
    <ligand>
        <name>(6R)-10-formyltetrahydrofolate</name>
        <dbReference type="ChEBI" id="CHEBI:195366"/>
    </ligand>
</feature>
<dbReference type="InterPro" id="IPR036477">
    <property type="entry name" value="Formyl_transf_N_sf"/>
</dbReference>
<evidence type="ECO:0000256" key="2">
    <source>
        <dbReference type="ARBA" id="ARBA00022679"/>
    </source>
</evidence>
<comment type="function">
    <text evidence="4">Catalyzes the transfer of a formyl group from 10-formyltetrahydrofolate to 5-phospho-ribosyl-glycinamide (GAR), producing 5-phospho-ribosyl-N-formylglycinamide (FGAR) and tetrahydrofolate.</text>
</comment>
<dbReference type="SUPFAM" id="SSF53328">
    <property type="entry name" value="Formyltransferase"/>
    <property type="match status" value="1"/>
</dbReference>
<dbReference type="Gene3D" id="3.40.50.170">
    <property type="entry name" value="Formyl transferase, N-terminal domain"/>
    <property type="match status" value="1"/>
</dbReference>
<comment type="pathway">
    <text evidence="1 4">Purine metabolism; IMP biosynthesis via de novo pathway; N(2)-formyl-N(1)-(5-phospho-D-ribosyl)glycinamide from N(1)-(5-phospho-D-ribosyl)glycinamide (10-formyl THF route): step 1/1.</text>
</comment>
<sequence length="217" mass="23675">MSIKKVVVLISGSGSNLQTLMDKLHQQQVNEQQVEVVAVISNKADAYGLQRAADANIPAILVESKGVASREEYDALLAAELDKLQPDLILLAGFMRILTPDFVNQYQGKMLNIHPSLLPKYPGVNTHQRAIDAGDKEHGATVHFVTPELDSGPTVLQAKVPIFAEDSAQDLAERVLTQEHQIYALAASWFVSGRLAMQGKHAFLDGQQLTEFGYAAD</sequence>
<evidence type="ECO:0000256" key="1">
    <source>
        <dbReference type="ARBA" id="ARBA00005054"/>
    </source>
</evidence>
<dbReference type="PANTHER" id="PTHR43369:SF2">
    <property type="entry name" value="PHOSPHORIBOSYLGLYCINAMIDE FORMYLTRANSFERASE"/>
    <property type="match status" value="1"/>
</dbReference>
<proteinExistence type="inferred from homology"/>
<dbReference type="PANTHER" id="PTHR43369">
    <property type="entry name" value="PHOSPHORIBOSYLGLYCINAMIDE FORMYLTRANSFERASE"/>
    <property type="match status" value="1"/>
</dbReference>
<comment type="caution">
    <text evidence="6">The sequence shown here is derived from an EMBL/GenBank/DDBJ whole genome shotgun (WGS) entry which is preliminary data.</text>
</comment>
<feature type="binding site" evidence="4">
    <location>
        <begin position="14"/>
        <end position="16"/>
    </location>
    <ligand>
        <name>N(1)-(5-phospho-beta-D-ribosyl)glycinamide</name>
        <dbReference type="ChEBI" id="CHEBI:143788"/>
    </ligand>
</feature>
<feature type="binding site" evidence="4">
    <location>
        <begin position="95"/>
        <end position="98"/>
    </location>
    <ligand>
        <name>(6R)-10-formyltetrahydrofolate</name>
        <dbReference type="ChEBI" id="CHEBI:195366"/>
    </ligand>
</feature>
<evidence type="ECO:0000313" key="6">
    <source>
        <dbReference type="EMBL" id="MEL0629471.1"/>
    </source>
</evidence>
<comment type="catalytic activity">
    <reaction evidence="4">
        <text>N(1)-(5-phospho-beta-D-ribosyl)glycinamide + (6R)-10-formyltetrahydrofolate = N(2)-formyl-N(1)-(5-phospho-beta-D-ribosyl)glycinamide + (6S)-5,6,7,8-tetrahydrofolate + H(+)</text>
        <dbReference type="Rhea" id="RHEA:15053"/>
        <dbReference type="ChEBI" id="CHEBI:15378"/>
        <dbReference type="ChEBI" id="CHEBI:57453"/>
        <dbReference type="ChEBI" id="CHEBI:143788"/>
        <dbReference type="ChEBI" id="CHEBI:147286"/>
        <dbReference type="ChEBI" id="CHEBI:195366"/>
        <dbReference type="EC" id="2.1.2.2"/>
    </reaction>
</comment>
<keyword evidence="3 4" id="KW-0658">Purine biosynthesis</keyword>
<accession>A0ABU9GQ73</accession>
<dbReference type="Proteomes" id="UP001369082">
    <property type="component" value="Unassembled WGS sequence"/>
</dbReference>
<feature type="site" description="Raises pKa of active site His" evidence="4">
    <location>
        <position position="150"/>
    </location>
</feature>
<dbReference type="EC" id="2.1.2.2" evidence="4"/>
<protein>
    <recommendedName>
        <fullName evidence="4">Phosphoribosylglycinamide formyltransferase</fullName>
        <ecNumber evidence="4">2.1.2.2</ecNumber>
    </recommendedName>
    <alternativeName>
        <fullName evidence="4">5'-phosphoribosylglycinamide transformylase</fullName>
    </alternativeName>
    <alternativeName>
        <fullName evidence="4">GAR transformylase</fullName>
        <shortName evidence="4">GART</shortName>
    </alternativeName>
</protein>
<feature type="active site" description="Proton donor" evidence="4">
    <location>
        <position position="114"/>
    </location>
</feature>
<evidence type="ECO:0000256" key="4">
    <source>
        <dbReference type="HAMAP-Rule" id="MF_01930"/>
    </source>
</evidence>
<dbReference type="HAMAP" id="MF_01930">
    <property type="entry name" value="PurN"/>
    <property type="match status" value="1"/>
</dbReference>
<feature type="domain" description="Formyl transferase N-terminal" evidence="5">
    <location>
        <begin position="4"/>
        <end position="185"/>
    </location>
</feature>
<dbReference type="CDD" id="cd08645">
    <property type="entry name" value="FMT_core_GART"/>
    <property type="match status" value="1"/>
</dbReference>
<evidence type="ECO:0000313" key="7">
    <source>
        <dbReference type="Proteomes" id="UP001369082"/>
    </source>
</evidence>
<name>A0ABU9GQ73_9GAMM</name>